<feature type="compositionally biased region" description="Basic and acidic residues" evidence="8">
    <location>
        <begin position="251"/>
        <end position="261"/>
    </location>
</feature>
<dbReference type="GO" id="GO:0016020">
    <property type="term" value="C:membrane"/>
    <property type="evidence" value="ECO:0007669"/>
    <property type="project" value="UniProtKB-SubCell"/>
</dbReference>
<evidence type="ECO:0000313" key="11">
    <source>
        <dbReference type="EMBL" id="PFX22337.1"/>
    </source>
</evidence>
<keyword evidence="11" id="KW-0675">Receptor</keyword>
<comment type="caution">
    <text evidence="11">The sequence shown here is derived from an EMBL/GenBank/DDBJ whole genome shotgun (WGS) entry which is preliminary data.</text>
</comment>
<dbReference type="OrthoDB" id="5989210at2759"/>
<feature type="region of interest" description="Disordered" evidence="8">
    <location>
        <begin position="239"/>
        <end position="267"/>
    </location>
</feature>
<name>A0A2B4S195_STYPI</name>
<dbReference type="PRINTS" id="PR00237">
    <property type="entry name" value="GPCRRHODOPSN"/>
</dbReference>
<evidence type="ECO:0000256" key="4">
    <source>
        <dbReference type="ARBA" id="ARBA00022692"/>
    </source>
</evidence>
<evidence type="ECO:0000256" key="2">
    <source>
        <dbReference type="ARBA" id="ARBA00004370"/>
    </source>
</evidence>
<keyword evidence="4 9" id="KW-0812">Transmembrane</keyword>
<dbReference type="Proteomes" id="UP000225706">
    <property type="component" value="Unassembled WGS sequence"/>
</dbReference>
<dbReference type="PANTHER" id="PTHR46061">
    <property type="entry name" value="THYROTROPIN-RELEASING HORMONE RECEPTOR"/>
    <property type="match status" value="1"/>
</dbReference>
<accession>A0A2B4S195</accession>
<feature type="transmembrane region" description="Helical" evidence="9">
    <location>
        <begin position="77"/>
        <end position="102"/>
    </location>
</feature>
<keyword evidence="5 9" id="KW-1133">Transmembrane helix</keyword>
<reference evidence="12" key="1">
    <citation type="journal article" date="2017" name="bioRxiv">
        <title>Comparative analysis of the genomes of Stylophora pistillata and Acropora digitifera provides evidence for extensive differences between species of corals.</title>
        <authorList>
            <person name="Voolstra C.R."/>
            <person name="Li Y."/>
            <person name="Liew Y.J."/>
            <person name="Baumgarten S."/>
            <person name="Zoccola D."/>
            <person name="Flot J.-F."/>
            <person name="Tambutte S."/>
            <person name="Allemand D."/>
            <person name="Aranda M."/>
        </authorList>
    </citation>
    <scope>NUCLEOTIDE SEQUENCE [LARGE SCALE GENOMIC DNA]</scope>
</reference>
<protein>
    <recommendedName>
        <fullName evidence="3">Thyrotropin-releasing hormone receptor</fullName>
    </recommendedName>
    <alternativeName>
        <fullName evidence="7">Thyroliberin receptor</fullName>
    </alternativeName>
</protein>
<organism evidence="11 12">
    <name type="scientific">Stylophora pistillata</name>
    <name type="common">Smooth cauliflower coral</name>
    <dbReference type="NCBI Taxonomy" id="50429"/>
    <lineage>
        <taxon>Eukaryota</taxon>
        <taxon>Metazoa</taxon>
        <taxon>Cnidaria</taxon>
        <taxon>Anthozoa</taxon>
        <taxon>Hexacorallia</taxon>
        <taxon>Scleractinia</taxon>
        <taxon>Astrocoeniina</taxon>
        <taxon>Pocilloporidae</taxon>
        <taxon>Stylophora</taxon>
    </lineage>
</organism>
<evidence type="ECO:0000256" key="1">
    <source>
        <dbReference type="ARBA" id="ARBA00004100"/>
    </source>
</evidence>
<comment type="function">
    <text evidence="1">Receptor for thyrotropin-releasing hormone (TRH). Upon ligand binding, this G-protein-coupled receptor triggers activation of the phosphatidylinositol (IP3)-calcium-protein kinase C (PKC) pathway.</text>
</comment>
<comment type="subcellular location">
    <subcellularLocation>
        <location evidence="2">Membrane</location>
    </subcellularLocation>
</comment>
<feature type="transmembrane region" description="Helical" evidence="9">
    <location>
        <begin position="159"/>
        <end position="178"/>
    </location>
</feature>
<feature type="region of interest" description="Disordered" evidence="8">
    <location>
        <begin position="440"/>
        <end position="461"/>
    </location>
</feature>
<keyword evidence="12" id="KW-1185">Reference proteome</keyword>
<sequence length="461" mass="51118">MRIQMASTSLVTSGGATNMTKTAFTVKAAGDNGETSSLSPFALGLFLEAGILAVALGNLLVLLSLKFQKQWVITDILLLSLSAADFTGGAVPLQIVVFMNYFAQRRWTPFLCGFYILLVNALRFASAGTVTLIAVERAFMILSPFKYHTTITTSRTKKLVMFTWLNAVTFASLPFLGVGKSGYEDGKCFYHLTDLGKAYAILIVSASFVLLALVLACYFAIKSSSTQFIKRQTVMDTKNKSAGTNMSRGSVSEDHGQEQVKKRQKSSTHGVREIQRLSLMMALVVFLYYISWLPILISNIVTLITGRQSSKTVVLLTGMVSLIYALANPIIYGKMSCRYRWAYRRLFESLFLCETCRQRSRSWSISFSRRSTRSCTLSLQQISSDHQLNRNITKEEGPGYPKRAHGRHHDTAGHRNEGLQCQDGFAEGVVLGFGDDGNSSSQNEFMSRDTNSSYLSNEFLS</sequence>
<dbReference type="STRING" id="50429.A0A2B4S195"/>
<dbReference type="Pfam" id="PF00001">
    <property type="entry name" value="7tm_1"/>
    <property type="match status" value="1"/>
</dbReference>
<gene>
    <name evidence="11" type="primary">ADRB2</name>
    <name evidence="11" type="ORF">AWC38_SpisGene13153</name>
</gene>
<evidence type="ECO:0000256" key="9">
    <source>
        <dbReference type="SAM" id="Phobius"/>
    </source>
</evidence>
<feature type="region of interest" description="Disordered" evidence="8">
    <location>
        <begin position="388"/>
        <end position="417"/>
    </location>
</feature>
<dbReference type="PANTHER" id="PTHR46061:SF3">
    <property type="entry name" value="THYROTROPIN-RELEASING HORMONE RECEPTOR"/>
    <property type="match status" value="1"/>
</dbReference>
<feature type="transmembrane region" description="Helical" evidence="9">
    <location>
        <begin position="198"/>
        <end position="221"/>
    </location>
</feature>
<proteinExistence type="predicted"/>
<dbReference type="EMBL" id="LSMT01000243">
    <property type="protein sequence ID" value="PFX22337.1"/>
    <property type="molecule type" value="Genomic_DNA"/>
</dbReference>
<evidence type="ECO:0000256" key="3">
    <source>
        <dbReference type="ARBA" id="ARBA00018873"/>
    </source>
</evidence>
<feature type="transmembrane region" description="Helical" evidence="9">
    <location>
        <begin position="41"/>
        <end position="65"/>
    </location>
</feature>
<evidence type="ECO:0000259" key="10">
    <source>
        <dbReference type="PROSITE" id="PS50262"/>
    </source>
</evidence>
<dbReference type="InterPro" id="IPR017452">
    <property type="entry name" value="GPCR_Rhodpsn_7TM"/>
</dbReference>
<evidence type="ECO:0000256" key="5">
    <source>
        <dbReference type="ARBA" id="ARBA00022989"/>
    </source>
</evidence>
<keyword evidence="6 9" id="KW-0472">Membrane</keyword>
<evidence type="ECO:0000256" key="8">
    <source>
        <dbReference type="SAM" id="MobiDB-lite"/>
    </source>
</evidence>
<evidence type="ECO:0000256" key="7">
    <source>
        <dbReference type="ARBA" id="ARBA00032251"/>
    </source>
</evidence>
<feature type="transmembrane region" description="Helical" evidence="9">
    <location>
        <begin position="313"/>
        <end position="332"/>
    </location>
</feature>
<dbReference type="InterPro" id="IPR002120">
    <property type="entry name" value="TRH_rcpt_1"/>
</dbReference>
<dbReference type="AlphaFoldDB" id="A0A2B4S195"/>
<evidence type="ECO:0000313" key="12">
    <source>
        <dbReference type="Proteomes" id="UP000225706"/>
    </source>
</evidence>
<dbReference type="SUPFAM" id="SSF81321">
    <property type="entry name" value="Family A G protein-coupled receptor-like"/>
    <property type="match status" value="1"/>
</dbReference>
<feature type="transmembrane region" description="Helical" evidence="9">
    <location>
        <begin position="279"/>
        <end position="301"/>
    </location>
</feature>
<dbReference type="InterPro" id="IPR000276">
    <property type="entry name" value="GPCR_Rhodpsn"/>
</dbReference>
<dbReference type="PROSITE" id="PS50262">
    <property type="entry name" value="G_PROTEIN_RECEP_F1_2"/>
    <property type="match status" value="1"/>
</dbReference>
<dbReference type="GO" id="GO:0004997">
    <property type="term" value="F:thyrotropin-releasing hormone receptor activity"/>
    <property type="evidence" value="ECO:0007669"/>
    <property type="project" value="InterPro"/>
</dbReference>
<evidence type="ECO:0000256" key="6">
    <source>
        <dbReference type="ARBA" id="ARBA00023136"/>
    </source>
</evidence>
<dbReference type="Gene3D" id="1.20.1070.10">
    <property type="entry name" value="Rhodopsin 7-helix transmembrane proteins"/>
    <property type="match status" value="1"/>
</dbReference>
<dbReference type="CDD" id="cd00637">
    <property type="entry name" value="7tm_classA_rhodopsin-like"/>
    <property type="match status" value="1"/>
</dbReference>
<feature type="compositionally biased region" description="Polar residues" evidence="8">
    <location>
        <begin position="239"/>
        <end position="250"/>
    </location>
</feature>
<feature type="domain" description="G-protein coupled receptors family 1 profile" evidence="10">
    <location>
        <begin position="57"/>
        <end position="332"/>
    </location>
</feature>
<feature type="transmembrane region" description="Helical" evidence="9">
    <location>
        <begin position="114"/>
        <end position="139"/>
    </location>
</feature>